<dbReference type="OrthoDB" id="3439489at2759"/>
<accession>A0A6A6ZBY3</accession>
<dbReference type="Gene3D" id="2.80.10.50">
    <property type="match status" value="1"/>
</dbReference>
<reference evidence="1" key="1">
    <citation type="journal article" date="2020" name="Stud. Mycol.">
        <title>101 Dothideomycetes genomes: a test case for predicting lifestyles and emergence of pathogens.</title>
        <authorList>
            <person name="Haridas S."/>
            <person name="Albert R."/>
            <person name="Binder M."/>
            <person name="Bloem J."/>
            <person name="Labutti K."/>
            <person name="Salamov A."/>
            <person name="Andreopoulos B."/>
            <person name="Baker S."/>
            <person name="Barry K."/>
            <person name="Bills G."/>
            <person name="Bluhm B."/>
            <person name="Cannon C."/>
            <person name="Castanera R."/>
            <person name="Culley D."/>
            <person name="Daum C."/>
            <person name="Ezra D."/>
            <person name="Gonzalez J."/>
            <person name="Henrissat B."/>
            <person name="Kuo A."/>
            <person name="Liang C."/>
            <person name="Lipzen A."/>
            <person name="Lutzoni F."/>
            <person name="Magnuson J."/>
            <person name="Mondo S."/>
            <person name="Nolan M."/>
            <person name="Ohm R."/>
            <person name="Pangilinan J."/>
            <person name="Park H.-J."/>
            <person name="Ramirez L."/>
            <person name="Alfaro M."/>
            <person name="Sun H."/>
            <person name="Tritt A."/>
            <person name="Yoshinaga Y."/>
            <person name="Zwiers L.-H."/>
            <person name="Turgeon B."/>
            <person name="Goodwin S."/>
            <person name="Spatafora J."/>
            <person name="Crous P."/>
            <person name="Grigoriev I."/>
        </authorList>
    </citation>
    <scope>NUCLEOTIDE SEQUENCE</scope>
    <source>
        <strain evidence="1">CBS 113818</strain>
    </source>
</reference>
<evidence type="ECO:0000313" key="2">
    <source>
        <dbReference type="Proteomes" id="UP000799424"/>
    </source>
</evidence>
<name>A0A6A6ZBY3_9PLEO</name>
<protein>
    <submittedName>
        <fullName evidence="1">Uncharacterized protein</fullName>
    </submittedName>
</protein>
<dbReference type="AlphaFoldDB" id="A0A6A6ZBY3"/>
<sequence>MDTLPSPFSIEVNGKPIAKIGDGESTKTQAKVDSGSDAAVFELKNGRLGCGGWMLGRNLTEDRSMLPKKVLWFKMAEEQERTIQPVTAEKDGDSYVLMFGGKRLIEEDGDVLASLFDDELPIVIVKMK</sequence>
<gene>
    <name evidence="1" type="ORF">CC86DRAFT_388842</name>
</gene>
<proteinExistence type="predicted"/>
<dbReference type="Proteomes" id="UP000799424">
    <property type="component" value="Unassembled WGS sequence"/>
</dbReference>
<dbReference type="GO" id="GO:0004867">
    <property type="term" value="F:serine-type endopeptidase inhibitor activity"/>
    <property type="evidence" value="ECO:0007669"/>
    <property type="project" value="InterPro"/>
</dbReference>
<organism evidence="1 2">
    <name type="scientific">Ophiobolus disseminans</name>
    <dbReference type="NCBI Taxonomy" id="1469910"/>
    <lineage>
        <taxon>Eukaryota</taxon>
        <taxon>Fungi</taxon>
        <taxon>Dikarya</taxon>
        <taxon>Ascomycota</taxon>
        <taxon>Pezizomycotina</taxon>
        <taxon>Dothideomycetes</taxon>
        <taxon>Pleosporomycetidae</taxon>
        <taxon>Pleosporales</taxon>
        <taxon>Pleosporineae</taxon>
        <taxon>Phaeosphaeriaceae</taxon>
        <taxon>Ophiobolus</taxon>
    </lineage>
</organism>
<keyword evidence="2" id="KW-1185">Reference proteome</keyword>
<dbReference type="EMBL" id="MU006251">
    <property type="protein sequence ID" value="KAF2818520.1"/>
    <property type="molecule type" value="Genomic_DNA"/>
</dbReference>
<evidence type="ECO:0000313" key="1">
    <source>
        <dbReference type="EMBL" id="KAF2818520.1"/>
    </source>
</evidence>
<dbReference type="Pfam" id="PF16850">
    <property type="entry name" value="Inhibitor_I66"/>
    <property type="match status" value="1"/>
</dbReference>
<dbReference type="InterPro" id="IPR031755">
    <property type="entry name" value="Inhibitor_I66"/>
</dbReference>